<protein>
    <submittedName>
        <fullName evidence="1">Uncharacterized protein</fullName>
    </submittedName>
</protein>
<dbReference type="AlphaFoldDB" id="X1LDP5"/>
<proteinExistence type="predicted"/>
<organism evidence="1">
    <name type="scientific">marine sediment metagenome</name>
    <dbReference type="NCBI Taxonomy" id="412755"/>
    <lineage>
        <taxon>unclassified sequences</taxon>
        <taxon>metagenomes</taxon>
        <taxon>ecological metagenomes</taxon>
    </lineage>
</organism>
<gene>
    <name evidence="1" type="ORF">S06H3_16986</name>
</gene>
<feature type="non-terminal residue" evidence="1">
    <location>
        <position position="351"/>
    </location>
</feature>
<dbReference type="EMBL" id="BARV01008451">
    <property type="protein sequence ID" value="GAI03951.1"/>
    <property type="molecule type" value="Genomic_DNA"/>
</dbReference>
<name>X1LDP5_9ZZZZ</name>
<feature type="non-terminal residue" evidence="1">
    <location>
        <position position="1"/>
    </location>
</feature>
<reference evidence="1" key="1">
    <citation type="journal article" date="2014" name="Front. Microbiol.">
        <title>High frequency of phylogenetically diverse reductive dehalogenase-homologous genes in deep subseafloor sedimentary metagenomes.</title>
        <authorList>
            <person name="Kawai M."/>
            <person name="Futagami T."/>
            <person name="Toyoda A."/>
            <person name="Takaki Y."/>
            <person name="Nishi S."/>
            <person name="Hori S."/>
            <person name="Arai W."/>
            <person name="Tsubouchi T."/>
            <person name="Morono Y."/>
            <person name="Uchiyama I."/>
            <person name="Ito T."/>
            <person name="Fujiyama A."/>
            <person name="Inagaki F."/>
            <person name="Takami H."/>
        </authorList>
    </citation>
    <scope>NUCLEOTIDE SEQUENCE</scope>
    <source>
        <strain evidence="1">Expedition CK06-06</strain>
    </source>
</reference>
<sequence>AEDKLTQVMQDLGFSGIGRTPKKKEVTITVENISFPHKSNSVEIGDEIKDIVFAVRNKSNRGRELKIIVETRSASGVLLERFFSKDLKISSGLAKKVSLNSIKIDSKTYPSPGQIFCTCRAEEDGNIKAQANIPIFIGMVAPQIFEPVILKLLDIQFPRNEGTRVNYNEEIQNIRYLVRNQTADDIAVRFSVRIVDPKNETPPIEEIVNRDFTLKSFSESEIEVPKILINKEKYSIIGEGEVQIRSRVVSLKEQLNYQKGKKLAKHNVKFWLNQDEPGFGIFEDKQTFHGGLDAPRAKVQQGSSADRWIFLMNVTHPNYEAVRDETDSSNAYAFELMAREALYIALHSETY</sequence>
<comment type="caution">
    <text evidence="1">The sequence shown here is derived from an EMBL/GenBank/DDBJ whole genome shotgun (WGS) entry which is preliminary data.</text>
</comment>
<accession>X1LDP5</accession>
<evidence type="ECO:0000313" key="1">
    <source>
        <dbReference type="EMBL" id="GAI03951.1"/>
    </source>
</evidence>